<evidence type="ECO:0000313" key="1">
    <source>
        <dbReference type="EMBL" id="MFN0256032.1"/>
    </source>
</evidence>
<proteinExistence type="predicted"/>
<protein>
    <submittedName>
        <fullName evidence="1">Uncharacterized protein</fullName>
    </submittedName>
</protein>
<dbReference type="RefSeq" id="WP_138723136.1">
    <property type="nucleotide sequence ID" value="NZ_SSHJ02000006.1"/>
</dbReference>
<dbReference type="EMBL" id="SSHJ02000006">
    <property type="protein sequence ID" value="MFN0256032.1"/>
    <property type="molecule type" value="Genomic_DNA"/>
</dbReference>
<evidence type="ECO:0000313" key="2">
    <source>
        <dbReference type="Proteomes" id="UP001517247"/>
    </source>
</evidence>
<comment type="caution">
    <text evidence="1">The sequence shown here is derived from an EMBL/GenBank/DDBJ whole genome shotgun (WGS) entry which is preliminary data.</text>
</comment>
<sequence>MRNKDIKSLAELQVEISRVKVTYQLKETQLKDDTKAYIKQFSPLNLIKDFLNPQSLKKLDDKTNLSGSIMSLVLPLLLNKTVFRGSGFITKSIAALVSGKIGKSLDAESLTGLFTKAKSLFSSLTSKKKKTDVNFVDYGIPPDSETY</sequence>
<accession>A0ABW9J9U8</accession>
<reference evidence="1 2" key="1">
    <citation type="submission" date="2024-12" db="EMBL/GenBank/DDBJ databases">
        <authorList>
            <person name="Hu S."/>
        </authorList>
    </citation>
    <scope>NUCLEOTIDE SEQUENCE [LARGE SCALE GENOMIC DNA]</scope>
    <source>
        <strain evidence="1 2">THG-T11</strain>
    </source>
</reference>
<name>A0ABW9J9U8_9SPHI</name>
<gene>
    <name evidence="1" type="ORF">E6A44_010645</name>
</gene>
<dbReference type="Proteomes" id="UP001517247">
    <property type="component" value="Unassembled WGS sequence"/>
</dbReference>
<keyword evidence="2" id="KW-1185">Reference proteome</keyword>
<organism evidence="1 2">
    <name type="scientific">Pedobacter ureilyticus</name>
    <dbReference type="NCBI Taxonomy" id="1393051"/>
    <lineage>
        <taxon>Bacteria</taxon>
        <taxon>Pseudomonadati</taxon>
        <taxon>Bacteroidota</taxon>
        <taxon>Sphingobacteriia</taxon>
        <taxon>Sphingobacteriales</taxon>
        <taxon>Sphingobacteriaceae</taxon>
        <taxon>Pedobacter</taxon>
    </lineage>
</organism>